<sequence length="53" mass="5864">MGRKFLLPAKSSADFPKYIQLEVNLKVDSPGKGKGDVKGYCQTCIYLVSLKNN</sequence>
<protein>
    <submittedName>
        <fullName evidence="1">Uncharacterized protein</fullName>
    </submittedName>
</protein>
<proteinExistence type="predicted"/>
<gene>
    <name evidence="1" type="ORF">PL9214720061</name>
</gene>
<name>A0A1J1LTS2_9CYAN</name>
<dbReference type="AlphaFoldDB" id="A0A1J1LTS2"/>
<accession>A0A1J1LTS2</accession>
<organism evidence="1 2">
    <name type="scientific">Planktothrix tepida PCC 9214</name>
    <dbReference type="NCBI Taxonomy" id="671072"/>
    <lineage>
        <taxon>Bacteria</taxon>
        <taxon>Bacillati</taxon>
        <taxon>Cyanobacteriota</taxon>
        <taxon>Cyanophyceae</taxon>
        <taxon>Oscillatoriophycideae</taxon>
        <taxon>Oscillatoriales</taxon>
        <taxon>Microcoleaceae</taxon>
        <taxon>Planktothrix</taxon>
    </lineage>
</organism>
<dbReference type="EMBL" id="CZDF01000180">
    <property type="protein sequence ID" value="CUR35791.1"/>
    <property type="molecule type" value="Genomic_DNA"/>
</dbReference>
<reference evidence="2" key="1">
    <citation type="submission" date="2015-10" db="EMBL/GenBank/DDBJ databases">
        <authorList>
            <person name="Regsiter A."/>
            <person name="william w."/>
        </authorList>
    </citation>
    <scope>NUCLEOTIDE SEQUENCE [LARGE SCALE GENOMIC DNA]</scope>
</reference>
<evidence type="ECO:0000313" key="1">
    <source>
        <dbReference type="EMBL" id="CUR35791.1"/>
    </source>
</evidence>
<dbReference type="STRING" id="671072.PL9214720061"/>
<evidence type="ECO:0000313" key="2">
    <source>
        <dbReference type="Proteomes" id="UP000184315"/>
    </source>
</evidence>
<dbReference type="Proteomes" id="UP000184315">
    <property type="component" value="Unassembled WGS sequence"/>
</dbReference>
<keyword evidence="2" id="KW-1185">Reference proteome</keyword>